<proteinExistence type="predicted"/>
<evidence type="ECO:0000256" key="1">
    <source>
        <dbReference type="SAM" id="SignalP"/>
    </source>
</evidence>
<keyword evidence="1" id="KW-0732">Signal</keyword>
<keyword evidence="3" id="KW-1185">Reference proteome</keyword>
<feature type="signal peptide" evidence="1">
    <location>
        <begin position="1"/>
        <end position="19"/>
    </location>
</feature>
<evidence type="ECO:0000313" key="2">
    <source>
        <dbReference type="EMBL" id="RPA60062.1"/>
    </source>
</evidence>
<evidence type="ECO:0000313" key="3">
    <source>
        <dbReference type="Proteomes" id="UP000267536"/>
    </source>
</evidence>
<feature type="chain" id="PRO_5018111040" evidence="1">
    <location>
        <begin position="20"/>
        <end position="121"/>
    </location>
</feature>
<dbReference type="AlphaFoldDB" id="A0A3N4GBC8"/>
<organism evidence="2 3">
    <name type="scientific">Gordonia oryzae</name>
    <dbReference type="NCBI Taxonomy" id="2487349"/>
    <lineage>
        <taxon>Bacteria</taxon>
        <taxon>Bacillati</taxon>
        <taxon>Actinomycetota</taxon>
        <taxon>Actinomycetes</taxon>
        <taxon>Mycobacteriales</taxon>
        <taxon>Gordoniaceae</taxon>
        <taxon>Gordonia</taxon>
    </lineage>
</organism>
<dbReference type="Proteomes" id="UP000267536">
    <property type="component" value="Unassembled WGS sequence"/>
</dbReference>
<name>A0A3N4GBC8_9ACTN</name>
<protein>
    <submittedName>
        <fullName evidence="2">Uncharacterized protein</fullName>
    </submittedName>
</protein>
<reference evidence="2 3" key="1">
    <citation type="submission" date="2018-11" db="EMBL/GenBank/DDBJ databases">
        <title>Draft genome sequence of Gordonia sp. RS15-1S isolated from rice stems.</title>
        <authorList>
            <person name="Muangham S."/>
        </authorList>
    </citation>
    <scope>NUCLEOTIDE SEQUENCE [LARGE SCALE GENOMIC DNA]</scope>
    <source>
        <strain evidence="2 3">RS15-1S</strain>
    </source>
</reference>
<dbReference type="EMBL" id="RKMH01000008">
    <property type="protein sequence ID" value="RPA60062.1"/>
    <property type="molecule type" value="Genomic_DNA"/>
</dbReference>
<comment type="caution">
    <text evidence="2">The sequence shown here is derived from an EMBL/GenBank/DDBJ whole genome shotgun (WGS) entry which is preliminary data.</text>
</comment>
<sequence length="121" mass="12409">MTGAAVVAGLVGGSGLASAAPAGPVDPGVPFSSVVYGTGCTYNLTVPVNSVGMVSFYEQRKGFAPIFIGRAPAYQLIATVNWTPRRLGDRMLYAVQNGVTSPITIARVHQGYGSGGLCFAL</sequence>
<dbReference type="OrthoDB" id="4376387at2"/>
<gene>
    <name evidence="2" type="ORF">EF294_12605</name>
</gene>
<accession>A0A3N4GBC8</accession>